<feature type="transmembrane region" description="Helical" evidence="7">
    <location>
        <begin position="48"/>
        <end position="68"/>
    </location>
</feature>
<evidence type="ECO:0000256" key="5">
    <source>
        <dbReference type="ARBA" id="ARBA00022989"/>
    </source>
</evidence>
<evidence type="ECO:0000256" key="7">
    <source>
        <dbReference type="SAM" id="Phobius"/>
    </source>
</evidence>
<evidence type="ECO:0000256" key="2">
    <source>
        <dbReference type="ARBA" id="ARBA00010992"/>
    </source>
</evidence>
<evidence type="ECO:0000313" key="10">
    <source>
        <dbReference type="Proteomes" id="UP000054251"/>
    </source>
</evidence>
<evidence type="ECO:0000256" key="1">
    <source>
        <dbReference type="ARBA" id="ARBA00004141"/>
    </source>
</evidence>
<dbReference type="InterPro" id="IPR005829">
    <property type="entry name" value="Sugar_transporter_CS"/>
</dbReference>
<dbReference type="Proteomes" id="UP000054251">
    <property type="component" value="Unassembled WGS sequence"/>
</dbReference>
<evidence type="ECO:0000256" key="3">
    <source>
        <dbReference type="ARBA" id="ARBA00022448"/>
    </source>
</evidence>
<evidence type="ECO:0000259" key="8">
    <source>
        <dbReference type="PROSITE" id="PS50850"/>
    </source>
</evidence>
<accession>A0A0V1PQM6</accession>
<feature type="transmembrane region" description="Helical" evidence="7">
    <location>
        <begin position="124"/>
        <end position="143"/>
    </location>
</feature>
<dbReference type="PANTHER" id="PTHR48022:SF24">
    <property type="entry name" value="HEXOSE TRANSPORTER PROTEIN (AFU_ORTHOLOGUE AFUA_8G04480)"/>
    <property type="match status" value="1"/>
</dbReference>
<comment type="subcellular location">
    <subcellularLocation>
        <location evidence="1">Membrane</location>
        <topology evidence="1">Multi-pass membrane protein</topology>
    </subcellularLocation>
</comment>
<evidence type="ECO:0000256" key="6">
    <source>
        <dbReference type="ARBA" id="ARBA00023136"/>
    </source>
</evidence>
<dbReference type="InterPro" id="IPR005828">
    <property type="entry name" value="MFS_sugar_transport-like"/>
</dbReference>
<dbReference type="InterPro" id="IPR020846">
    <property type="entry name" value="MFS_dom"/>
</dbReference>
<dbReference type="InterPro" id="IPR050360">
    <property type="entry name" value="MFS_Sugar_Transporters"/>
</dbReference>
<dbReference type="AlphaFoldDB" id="A0A0V1PQM6"/>
<evidence type="ECO:0000256" key="4">
    <source>
        <dbReference type="ARBA" id="ARBA00022692"/>
    </source>
</evidence>
<dbReference type="PROSITE" id="PS50850">
    <property type="entry name" value="MFS"/>
    <property type="match status" value="1"/>
</dbReference>
<dbReference type="InterPro" id="IPR036259">
    <property type="entry name" value="MFS_trans_sf"/>
</dbReference>
<dbReference type="RefSeq" id="XP_015464637.1">
    <property type="nucleotide sequence ID" value="XM_015614533.1"/>
</dbReference>
<keyword evidence="10" id="KW-1185">Reference proteome</keyword>
<dbReference type="PROSITE" id="PS00217">
    <property type="entry name" value="SUGAR_TRANSPORT_2"/>
    <property type="match status" value="1"/>
</dbReference>
<dbReference type="PANTHER" id="PTHR48022">
    <property type="entry name" value="PLASTIDIC GLUCOSE TRANSPORTER 4"/>
    <property type="match status" value="1"/>
</dbReference>
<proteinExistence type="inferred from homology"/>
<dbReference type="EMBL" id="LMYN01000259">
    <property type="protein sequence ID" value="KRZ98534.1"/>
    <property type="molecule type" value="Genomic_DNA"/>
</dbReference>
<sequence length="332" mass="37251">MLDISNEKSNNIEVFTSGDNYLNNEDQKELTLKDVTPRLSKWWFQYPYLLKLNIFLGCALFGMVTQGYDGTLMGNLQTIPSWNSYYDNPSGERLSTLSNGQVFGSIASVPFLVIVGNRIGRKHMLLVGVILSILGAGLQAGAVNYGMFLVSRIFLGLGSGATQVSSAPLLAETAYPSQRPAITSMMQASFPAGAFMAALFVYAGFESDVKYNDWSWRMPSVLQAACPIIQLILVYFCPESPRWLIAHNKENEAFEVLTKYHAGGDRNSDLVKFEMVEIKAAIIKEQSGRKVSWLAWFHTKTNLHRLFSHHCVTVYYTVVWIFTRIVLFFNCS</sequence>
<protein>
    <recommendedName>
        <fullName evidence="8">Major facilitator superfamily (MFS) profile domain-containing protein</fullName>
    </recommendedName>
</protein>
<feature type="transmembrane region" description="Helical" evidence="7">
    <location>
        <begin position="100"/>
        <end position="117"/>
    </location>
</feature>
<dbReference type="Pfam" id="PF00083">
    <property type="entry name" value="Sugar_tr"/>
    <property type="match status" value="1"/>
</dbReference>
<name>A0A0V1PQM6_9ASCO</name>
<gene>
    <name evidence="9" type="ORF">AC631_05704</name>
</gene>
<feature type="transmembrane region" description="Helical" evidence="7">
    <location>
        <begin position="182"/>
        <end position="205"/>
    </location>
</feature>
<dbReference type="GeneID" id="26842713"/>
<organism evidence="9 10">
    <name type="scientific">Debaryomyces fabryi</name>
    <dbReference type="NCBI Taxonomy" id="58627"/>
    <lineage>
        <taxon>Eukaryota</taxon>
        <taxon>Fungi</taxon>
        <taxon>Dikarya</taxon>
        <taxon>Ascomycota</taxon>
        <taxon>Saccharomycotina</taxon>
        <taxon>Pichiomycetes</taxon>
        <taxon>Debaryomycetaceae</taxon>
        <taxon>Debaryomyces</taxon>
    </lineage>
</organism>
<comment type="caution">
    <text evidence="9">The sequence shown here is derived from an EMBL/GenBank/DDBJ whole genome shotgun (WGS) entry which is preliminary data.</text>
</comment>
<evidence type="ECO:0000313" key="9">
    <source>
        <dbReference type="EMBL" id="KRZ98534.1"/>
    </source>
</evidence>
<dbReference type="GO" id="GO:0005351">
    <property type="term" value="F:carbohydrate:proton symporter activity"/>
    <property type="evidence" value="ECO:0007669"/>
    <property type="project" value="TreeGrafter"/>
</dbReference>
<reference evidence="9 10" key="1">
    <citation type="submission" date="2015-11" db="EMBL/GenBank/DDBJ databases">
        <title>The genome of Debaryomyces fabryi.</title>
        <authorList>
            <person name="Tafer H."/>
            <person name="Lopandic K."/>
        </authorList>
    </citation>
    <scope>NUCLEOTIDE SEQUENCE [LARGE SCALE GENOMIC DNA]</scope>
    <source>
        <strain evidence="9 10">CBS 789</strain>
    </source>
</reference>
<comment type="similarity">
    <text evidence="2">Belongs to the major facilitator superfamily. Sugar transporter (TC 2.A.1.1) family.</text>
</comment>
<keyword evidence="3" id="KW-0813">Transport</keyword>
<feature type="domain" description="Major facilitator superfamily (MFS) profile" evidence="8">
    <location>
        <begin position="55"/>
        <end position="332"/>
    </location>
</feature>
<keyword evidence="5 7" id="KW-1133">Transmembrane helix</keyword>
<dbReference type="Gene3D" id="1.20.1250.20">
    <property type="entry name" value="MFS general substrate transporter like domains"/>
    <property type="match status" value="1"/>
</dbReference>
<keyword evidence="6 7" id="KW-0472">Membrane</keyword>
<feature type="transmembrane region" description="Helical" evidence="7">
    <location>
        <begin position="306"/>
        <end position="329"/>
    </location>
</feature>
<keyword evidence="4 7" id="KW-0812">Transmembrane</keyword>
<dbReference type="OrthoDB" id="6133115at2759"/>
<dbReference type="SUPFAM" id="SSF103473">
    <property type="entry name" value="MFS general substrate transporter"/>
    <property type="match status" value="1"/>
</dbReference>
<dbReference type="GO" id="GO:0016020">
    <property type="term" value="C:membrane"/>
    <property type="evidence" value="ECO:0007669"/>
    <property type="project" value="UniProtKB-SubCell"/>
</dbReference>